<evidence type="ECO:0000313" key="1">
    <source>
        <dbReference type="EMBL" id="KAK9090090.1"/>
    </source>
</evidence>
<accession>A0AAP0HP35</accession>
<proteinExistence type="predicted"/>
<reference evidence="1 2" key="1">
    <citation type="submission" date="2024-01" db="EMBL/GenBank/DDBJ databases">
        <title>Genome assemblies of Stephania.</title>
        <authorList>
            <person name="Yang L."/>
        </authorList>
    </citation>
    <scope>NUCLEOTIDE SEQUENCE [LARGE SCALE GENOMIC DNA]</scope>
    <source>
        <strain evidence="1">QJT</strain>
        <tissue evidence="1">Leaf</tissue>
    </source>
</reference>
<evidence type="ECO:0000313" key="2">
    <source>
        <dbReference type="Proteomes" id="UP001417504"/>
    </source>
</evidence>
<protein>
    <submittedName>
        <fullName evidence="1">Uncharacterized protein</fullName>
    </submittedName>
</protein>
<name>A0AAP0HP35_9MAGN</name>
<dbReference type="AlphaFoldDB" id="A0AAP0HP35"/>
<dbReference type="EMBL" id="JBBNAE010000010">
    <property type="protein sequence ID" value="KAK9090090.1"/>
    <property type="molecule type" value="Genomic_DNA"/>
</dbReference>
<keyword evidence="2" id="KW-1185">Reference proteome</keyword>
<organism evidence="1 2">
    <name type="scientific">Stephania japonica</name>
    <dbReference type="NCBI Taxonomy" id="461633"/>
    <lineage>
        <taxon>Eukaryota</taxon>
        <taxon>Viridiplantae</taxon>
        <taxon>Streptophyta</taxon>
        <taxon>Embryophyta</taxon>
        <taxon>Tracheophyta</taxon>
        <taxon>Spermatophyta</taxon>
        <taxon>Magnoliopsida</taxon>
        <taxon>Ranunculales</taxon>
        <taxon>Menispermaceae</taxon>
        <taxon>Menispermoideae</taxon>
        <taxon>Cissampelideae</taxon>
        <taxon>Stephania</taxon>
    </lineage>
</organism>
<dbReference type="Proteomes" id="UP001417504">
    <property type="component" value="Unassembled WGS sequence"/>
</dbReference>
<gene>
    <name evidence="1" type="ORF">Sjap_023267</name>
</gene>
<sequence>MRPSLQHHQIPRNNNPISTVHRLLDFLNISITITITITIANQSTNNPNFPSRLRLPPPGDLTRPDAMRIGHFHDRLHLDAMGHGPRHGAVSVRDSLQCFWIWAVYSWV</sequence>
<comment type="caution">
    <text evidence="1">The sequence shown here is derived from an EMBL/GenBank/DDBJ whole genome shotgun (WGS) entry which is preliminary data.</text>
</comment>